<feature type="domain" description="Amine oxidase" evidence="3">
    <location>
        <begin position="21"/>
        <end position="277"/>
    </location>
</feature>
<evidence type="ECO:0000256" key="1">
    <source>
        <dbReference type="ARBA" id="ARBA00001974"/>
    </source>
</evidence>
<dbReference type="RefSeq" id="WP_266344207.1">
    <property type="nucleotide sequence ID" value="NZ_JAPKNH010000004.1"/>
</dbReference>
<dbReference type="InterPro" id="IPR050464">
    <property type="entry name" value="Zeta_carotene_desat/Oxidored"/>
</dbReference>
<evidence type="ECO:0000259" key="3">
    <source>
        <dbReference type="Pfam" id="PF01593"/>
    </source>
</evidence>
<comment type="cofactor">
    <cofactor evidence="1">
        <name>FAD</name>
        <dbReference type="ChEBI" id="CHEBI:57692"/>
    </cofactor>
</comment>
<proteinExistence type="predicted"/>
<dbReference type="Gene3D" id="3.50.50.60">
    <property type="entry name" value="FAD/NAD(P)-binding domain"/>
    <property type="match status" value="1"/>
</dbReference>
<keyword evidence="2" id="KW-0560">Oxidoreductase</keyword>
<dbReference type="Pfam" id="PF01593">
    <property type="entry name" value="Amino_oxidase"/>
    <property type="match status" value="1"/>
</dbReference>
<dbReference type="PANTHER" id="PTHR42923:SF17">
    <property type="entry name" value="AMINE OXIDASE DOMAIN-CONTAINING PROTEIN"/>
    <property type="match status" value="1"/>
</dbReference>
<dbReference type="PRINTS" id="PR00757">
    <property type="entry name" value="AMINEOXDASEF"/>
</dbReference>
<dbReference type="Proteomes" id="UP001596150">
    <property type="component" value="Unassembled WGS sequence"/>
</dbReference>
<evidence type="ECO:0000313" key="4">
    <source>
        <dbReference type="EMBL" id="MFC5516545.1"/>
    </source>
</evidence>
<comment type="caution">
    <text evidence="4">The sequence shown here is derived from an EMBL/GenBank/DDBJ whole genome shotgun (WGS) entry which is preliminary data.</text>
</comment>
<dbReference type="Gene3D" id="1.10.405.20">
    <property type="match status" value="1"/>
</dbReference>
<accession>A0ABW0PV85</accession>
<gene>
    <name evidence="4" type="ORF">ACFPP9_12250</name>
</gene>
<dbReference type="InterPro" id="IPR036188">
    <property type="entry name" value="FAD/NAD-bd_sf"/>
</dbReference>
<dbReference type="SUPFAM" id="SSF51905">
    <property type="entry name" value="FAD/NAD(P)-binding domain"/>
    <property type="match status" value="1"/>
</dbReference>
<organism evidence="4 5">
    <name type="scientific">Kaistia terrae</name>
    <dbReference type="NCBI Taxonomy" id="537017"/>
    <lineage>
        <taxon>Bacteria</taxon>
        <taxon>Pseudomonadati</taxon>
        <taxon>Pseudomonadota</taxon>
        <taxon>Alphaproteobacteria</taxon>
        <taxon>Hyphomicrobiales</taxon>
        <taxon>Kaistiaceae</taxon>
        <taxon>Kaistia</taxon>
    </lineage>
</organism>
<dbReference type="InterPro" id="IPR002937">
    <property type="entry name" value="Amino_oxidase"/>
</dbReference>
<dbReference type="InterPro" id="IPR001613">
    <property type="entry name" value="Flavin_amine_oxidase"/>
</dbReference>
<dbReference type="EMBL" id="JBHSML010000003">
    <property type="protein sequence ID" value="MFC5516545.1"/>
    <property type="molecule type" value="Genomic_DNA"/>
</dbReference>
<protein>
    <submittedName>
        <fullName evidence="4">NAD(P)/FAD-dependent oxidoreductase</fullName>
    </submittedName>
</protein>
<dbReference type="Gene3D" id="3.30.70.1990">
    <property type="match status" value="1"/>
</dbReference>
<keyword evidence="5" id="KW-1185">Reference proteome</keyword>
<name>A0ABW0PV85_9HYPH</name>
<sequence>MEAKGKQPGTERSVAVVGSGISGMSAAWLLSRTMRVTLYESEARLGGHSNTVTVPTANGPIPVDTGFIVYNERNYPNLVALFREIGVETSASEMSFAASLDGGKLEYSGSGINGLMGQRGNVVRPRFWRMMRDILRFYREAPGLLPRTDLDGLTLGDYLDRNHYSPAFVEDHLLPMGAAIWSMTAREMRDYPLLAFVRFFASHGLLNLVDRPAWRTVKGGSREYVQRLSAHFADAIRLKTPVARITREDSRVLITDASGHTDSFTDVVIATHADQALRLLGDADGTERSVLGAFRYTDNLAVLHSDDRLMPKRRRVWSSWNYIGERQSEGAQPLCVTYWMNRLQNLDNRYPLFVTLNPTRAIDPAKTIDSFQYTHPLFDQPALDAQKQLWRLQGRRNTWFCGAYFGFGFHEDGLQAGLAAAEDLADVRRPWNVGDESGRITLAPRSEAAE</sequence>
<reference evidence="5" key="1">
    <citation type="journal article" date="2019" name="Int. J. Syst. Evol. Microbiol.">
        <title>The Global Catalogue of Microorganisms (GCM) 10K type strain sequencing project: providing services to taxonomists for standard genome sequencing and annotation.</title>
        <authorList>
            <consortium name="The Broad Institute Genomics Platform"/>
            <consortium name="The Broad Institute Genome Sequencing Center for Infectious Disease"/>
            <person name="Wu L."/>
            <person name="Ma J."/>
        </authorList>
    </citation>
    <scope>NUCLEOTIDE SEQUENCE [LARGE SCALE GENOMIC DNA]</scope>
    <source>
        <strain evidence="5">KACC 12633</strain>
    </source>
</reference>
<evidence type="ECO:0000256" key="2">
    <source>
        <dbReference type="ARBA" id="ARBA00023002"/>
    </source>
</evidence>
<evidence type="ECO:0000313" key="5">
    <source>
        <dbReference type="Proteomes" id="UP001596150"/>
    </source>
</evidence>
<dbReference type="PANTHER" id="PTHR42923">
    <property type="entry name" value="PROTOPORPHYRINOGEN OXIDASE"/>
    <property type="match status" value="1"/>
</dbReference>